<evidence type="ECO:0000313" key="3">
    <source>
        <dbReference type="EMBL" id="TQL63613.1"/>
    </source>
</evidence>
<dbReference type="Gene3D" id="3.30.450.380">
    <property type="match status" value="1"/>
</dbReference>
<dbReference type="CDD" id="cd01130">
    <property type="entry name" value="VirB11-like_ATPase"/>
    <property type="match status" value="1"/>
</dbReference>
<dbReference type="Proteomes" id="UP000315389">
    <property type="component" value="Unassembled WGS sequence"/>
</dbReference>
<evidence type="ECO:0000256" key="1">
    <source>
        <dbReference type="ARBA" id="ARBA00006611"/>
    </source>
</evidence>
<dbReference type="GO" id="GO:0016887">
    <property type="term" value="F:ATP hydrolysis activity"/>
    <property type="evidence" value="ECO:0007669"/>
    <property type="project" value="InterPro"/>
</dbReference>
<gene>
    <name evidence="3" type="ORF">FB461_0079</name>
</gene>
<accession>A0A542ZTC8</accession>
<comment type="similarity">
    <text evidence="1">Belongs to the GSP E family.</text>
</comment>
<keyword evidence="4" id="KW-1185">Reference proteome</keyword>
<dbReference type="InterPro" id="IPR022399">
    <property type="entry name" value="TadA-like_ATPase"/>
</dbReference>
<feature type="domain" description="Bacterial type II secretion system protein E" evidence="2">
    <location>
        <begin position="58"/>
        <end position="326"/>
    </location>
</feature>
<dbReference type="Pfam" id="PF00437">
    <property type="entry name" value="T2SSE"/>
    <property type="match status" value="1"/>
</dbReference>
<dbReference type="PANTHER" id="PTHR30486:SF6">
    <property type="entry name" value="TYPE IV PILUS RETRACTATION ATPASE PILT"/>
    <property type="match status" value="1"/>
</dbReference>
<dbReference type="NCBIfam" id="TIGR03819">
    <property type="entry name" value="heli_sec_ATPase"/>
    <property type="match status" value="1"/>
</dbReference>
<dbReference type="InterPro" id="IPR001482">
    <property type="entry name" value="T2SS/T4SS_dom"/>
</dbReference>
<proteinExistence type="inferred from homology"/>
<dbReference type="AlphaFoldDB" id="A0A542ZTC8"/>
<evidence type="ECO:0000259" key="2">
    <source>
        <dbReference type="Pfam" id="PF00437"/>
    </source>
</evidence>
<name>A0A542ZTC8_RARFA</name>
<dbReference type="InterPro" id="IPR027417">
    <property type="entry name" value="P-loop_NTPase"/>
</dbReference>
<organism evidence="3 4">
    <name type="scientific">Rarobacter faecitabidus</name>
    <dbReference type="NCBI Taxonomy" id="13243"/>
    <lineage>
        <taxon>Bacteria</taxon>
        <taxon>Bacillati</taxon>
        <taxon>Actinomycetota</taxon>
        <taxon>Actinomycetes</taxon>
        <taxon>Micrococcales</taxon>
        <taxon>Rarobacteraceae</taxon>
        <taxon>Rarobacter</taxon>
    </lineage>
</organism>
<protein>
    <submittedName>
        <fullName evidence="3">Pilus assembly protein CpaF</fullName>
    </submittedName>
</protein>
<comment type="caution">
    <text evidence="3">The sequence shown here is derived from an EMBL/GenBank/DDBJ whole genome shotgun (WGS) entry which is preliminary data.</text>
</comment>
<dbReference type="PANTHER" id="PTHR30486">
    <property type="entry name" value="TWITCHING MOTILITY PROTEIN PILT"/>
    <property type="match status" value="1"/>
</dbReference>
<dbReference type="InterPro" id="IPR050921">
    <property type="entry name" value="T4SS_GSP_E_ATPase"/>
</dbReference>
<sequence>MIRMQGRASQLADVVRRELASANEPLNYASVRARVASHTITVTQGEQSRLIDQVWGELTGAGPLQRVLTLPGVTDVLVNGAEEIWLDRGDGLERADLDLGSPAEVRSLAVRLAASAGQRLDDASPTADGQLADGTRLHAVLAPIADGPAVISLRVVRRHPWSLADLVERAMIPREWEELLVALVTAKVGILVSGATGTGKSTLMGALLALLDPAERLIVIEETRELCIDHAHVVTLQARRANAEGAGEVGLSRLVREALRMRPDRIAVGEVRGAELGEMLTAFNTGHEGGIGTIHANAASDVPARLVSLGLIAGVPEPVLIDQAMAALRVVCHVQRTSSGTRHIREIGLLESSEQAGRARLRVDPALSWNGEGEPRRGPAYERLVELLRGGTR</sequence>
<dbReference type="Gene3D" id="3.40.50.300">
    <property type="entry name" value="P-loop containing nucleotide triphosphate hydrolases"/>
    <property type="match status" value="1"/>
</dbReference>
<evidence type="ECO:0000313" key="4">
    <source>
        <dbReference type="Proteomes" id="UP000315389"/>
    </source>
</evidence>
<reference evidence="3 4" key="1">
    <citation type="submission" date="2019-06" db="EMBL/GenBank/DDBJ databases">
        <title>Sequencing the genomes of 1000 actinobacteria strains.</title>
        <authorList>
            <person name="Klenk H.-P."/>
        </authorList>
    </citation>
    <scope>NUCLEOTIDE SEQUENCE [LARGE SCALE GENOMIC DNA]</scope>
    <source>
        <strain evidence="3 4">DSM 4813</strain>
    </source>
</reference>
<dbReference type="EMBL" id="VFOS01000001">
    <property type="protein sequence ID" value="TQL63613.1"/>
    <property type="molecule type" value="Genomic_DNA"/>
</dbReference>
<dbReference type="SUPFAM" id="SSF52540">
    <property type="entry name" value="P-loop containing nucleoside triphosphate hydrolases"/>
    <property type="match status" value="1"/>
</dbReference>